<dbReference type="GO" id="GO:0070733">
    <property type="term" value="F:AMPylase activity"/>
    <property type="evidence" value="ECO:0007669"/>
    <property type="project" value="UniProtKB-EC"/>
</dbReference>
<feature type="binding site" evidence="8">
    <location>
        <position position="86"/>
    </location>
    <ligand>
        <name>ATP</name>
        <dbReference type="ChEBI" id="CHEBI:30616"/>
    </ligand>
</feature>
<dbReference type="InterPro" id="IPR003846">
    <property type="entry name" value="SelO"/>
</dbReference>
<comment type="catalytic activity">
    <reaction evidence="8">
        <text>L-seryl-[protein] + UTP = O-(5'-uridylyl)-L-seryl-[protein] + diphosphate</text>
        <dbReference type="Rhea" id="RHEA:64604"/>
        <dbReference type="Rhea" id="RHEA-COMP:9863"/>
        <dbReference type="Rhea" id="RHEA-COMP:16635"/>
        <dbReference type="ChEBI" id="CHEBI:29999"/>
        <dbReference type="ChEBI" id="CHEBI:33019"/>
        <dbReference type="ChEBI" id="CHEBI:46398"/>
        <dbReference type="ChEBI" id="CHEBI:156051"/>
    </reaction>
</comment>
<comment type="caution">
    <text evidence="9">The sequence shown here is derived from an EMBL/GenBank/DDBJ whole genome shotgun (WGS) entry which is preliminary data.</text>
</comment>
<dbReference type="Pfam" id="PF02696">
    <property type="entry name" value="SelO"/>
    <property type="match status" value="1"/>
</dbReference>
<comment type="catalytic activity">
    <reaction evidence="8">
        <text>L-tyrosyl-[protein] + ATP = O-(5'-adenylyl)-L-tyrosyl-[protein] + diphosphate</text>
        <dbReference type="Rhea" id="RHEA:54288"/>
        <dbReference type="Rhea" id="RHEA-COMP:10136"/>
        <dbReference type="Rhea" id="RHEA-COMP:13846"/>
        <dbReference type="ChEBI" id="CHEBI:30616"/>
        <dbReference type="ChEBI" id="CHEBI:33019"/>
        <dbReference type="ChEBI" id="CHEBI:46858"/>
        <dbReference type="ChEBI" id="CHEBI:83624"/>
        <dbReference type="EC" id="2.7.7.108"/>
    </reaction>
</comment>
<dbReference type="AlphaFoldDB" id="F3L3X3"/>
<feature type="binding site" evidence="8">
    <location>
        <position position="119"/>
    </location>
    <ligand>
        <name>ATP</name>
        <dbReference type="ChEBI" id="CHEBI:30616"/>
    </ligand>
</feature>
<reference evidence="9 10" key="1">
    <citation type="journal article" date="2011" name="J. Bacteriol.">
        <title>Genome sequence of strain IMCC3088, a proteorhodopsin-containing marine bacterium belonging to the OM60/NOR5 clade.</title>
        <authorList>
            <person name="Jang Y."/>
            <person name="Oh H.M."/>
            <person name="Kang I."/>
            <person name="Lee K."/>
            <person name="Yang S.J."/>
            <person name="Cho J.C."/>
        </authorList>
    </citation>
    <scope>NUCLEOTIDE SEQUENCE [LARGE SCALE GENOMIC DNA]</scope>
    <source>
        <strain evidence="9 10">IMCC3088</strain>
    </source>
</reference>
<comment type="similarity">
    <text evidence="1 8">Belongs to the SELO family.</text>
</comment>
<sequence>MKLKQSYQRLPEQLYHRCAPSPVSAPHFLAVNEFLGEQLGLNHEWMLSNEGLDFFSGNAKSTDYTSVATVYAGFQFGQYNPQLGDGRALLLGETINHNGQVQEIQLKGAGPTPYSRGGDGRSALGPVIREYLVSEAMHALGVPTTRALMALRTGDTVIRDRLQPGGILVRVAPSHLRFGSFQFAAARQDEEALNALTALAFARHYPQVAAELQTPQHLLKLVTERTAQLVAKWMSIGFVHGVMNTDNMSIGGLTLDYGPCAFQDAFAWQQVFSSIDTGGRYRYAQQPNIALWNLARLAEALLPIWPGTDDHKVAEAEAILRTFEPTFETHRNSLFAAKLGLREDHSVYQSTIEPFLNFLEEQSLDFTLSFALIEALSKDDRDRIHLVRSALPQHASLERYWNESAFEQGQWQGDASNPLIIPRNHQIEAAIESAELGSNTETSRLFRLYTSRPSLQDLSVEDLRGPEPGEWLGRTFCGT</sequence>
<dbReference type="eggNOG" id="COG0397">
    <property type="taxonomic scope" value="Bacteria"/>
</dbReference>
<feature type="active site" description="Proton acceptor" evidence="8">
    <location>
        <position position="246"/>
    </location>
</feature>
<comment type="catalytic activity">
    <reaction evidence="8">
        <text>L-seryl-[protein] + ATP = 3-O-(5'-adenylyl)-L-seryl-[protein] + diphosphate</text>
        <dbReference type="Rhea" id="RHEA:58120"/>
        <dbReference type="Rhea" id="RHEA-COMP:9863"/>
        <dbReference type="Rhea" id="RHEA-COMP:15073"/>
        <dbReference type="ChEBI" id="CHEBI:29999"/>
        <dbReference type="ChEBI" id="CHEBI:30616"/>
        <dbReference type="ChEBI" id="CHEBI:33019"/>
        <dbReference type="ChEBI" id="CHEBI:142516"/>
        <dbReference type="EC" id="2.7.7.108"/>
    </reaction>
</comment>
<evidence type="ECO:0000313" key="10">
    <source>
        <dbReference type="Proteomes" id="UP000005615"/>
    </source>
</evidence>
<feature type="binding site" evidence="8">
    <location>
        <position position="120"/>
    </location>
    <ligand>
        <name>ATP</name>
        <dbReference type="ChEBI" id="CHEBI:30616"/>
    </ligand>
</feature>
<dbReference type="HAMAP" id="MF_00692">
    <property type="entry name" value="SelO"/>
    <property type="match status" value="1"/>
</dbReference>
<evidence type="ECO:0000256" key="7">
    <source>
        <dbReference type="ARBA" id="ARBA00022842"/>
    </source>
</evidence>
<keyword evidence="7 8" id="KW-0460">Magnesium</keyword>
<name>F3L3X3_9GAMM</name>
<keyword evidence="5 8" id="KW-0547">Nucleotide-binding</keyword>
<dbReference type="GO" id="GO:0000287">
    <property type="term" value="F:magnesium ion binding"/>
    <property type="evidence" value="ECO:0007669"/>
    <property type="project" value="UniProtKB-UniRule"/>
</dbReference>
<keyword evidence="3 8" id="KW-0548">Nucleotidyltransferase</keyword>
<proteinExistence type="inferred from homology"/>
<feature type="binding site" evidence="8">
    <location>
        <position position="84"/>
    </location>
    <ligand>
        <name>ATP</name>
        <dbReference type="ChEBI" id="CHEBI:30616"/>
    </ligand>
</feature>
<feature type="binding site" evidence="8">
    <location>
        <position position="87"/>
    </location>
    <ligand>
        <name>ATP</name>
        <dbReference type="ChEBI" id="CHEBI:30616"/>
    </ligand>
</feature>
<feature type="binding site" evidence="8">
    <location>
        <position position="170"/>
    </location>
    <ligand>
        <name>ATP</name>
        <dbReference type="ChEBI" id="CHEBI:30616"/>
    </ligand>
</feature>
<protein>
    <recommendedName>
        <fullName evidence="8">Protein nucleotidyltransferase YdiU</fullName>
        <ecNumber evidence="8">2.7.7.-</ecNumber>
    </recommendedName>
    <alternativeName>
        <fullName evidence="8">Protein adenylyltransferase YdiU</fullName>
        <ecNumber evidence="8">2.7.7.108</ecNumber>
    </alternativeName>
    <alternativeName>
        <fullName evidence="8">Protein uridylyltransferase YdiU</fullName>
        <ecNumber evidence="8">2.7.7.-</ecNumber>
    </alternativeName>
</protein>
<organism evidence="9 10">
    <name type="scientific">Aequoribacter fuscus</name>
    <dbReference type="NCBI Taxonomy" id="2518989"/>
    <lineage>
        <taxon>Bacteria</taxon>
        <taxon>Pseudomonadati</taxon>
        <taxon>Pseudomonadota</taxon>
        <taxon>Gammaproteobacteria</taxon>
        <taxon>Cellvibrionales</taxon>
        <taxon>Halieaceae</taxon>
        <taxon>Aequoribacter</taxon>
    </lineage>
</organism>
<keyword evidence="4 8" id="KW-0479">Metal-binding</keyword>
<comment type="cofactor">
    <cofactor evidence="8">
        <name>Mg(2+)</name>
        <dbReference type="ChEBI" id="CHEBI:18420"/>
    </cofactor>
    <cofactor evidence="8">
        <name>Mn(2+)</name>
        <dbReference type="ChEBI" id="CHEBI:29035"/>
    </cofactor>
</comment>
<keyword evidence="10" id="KW-1185">Reference proteome</keyword>
<evidence type="ECO:0000256" key="3">
    <source>
        <dbReference type="ARBA" id="ARBA00022695"/>
    </source>
</evidence>
<comment type="catalytic activity">
    <reaction evidence="8">
        <text>L-histidyl-[protein] + UTP = N(tele)-(5'-uridylyl)-L-histidyl-[protein] + diphosphate</text>
        <dbReference type="Rhea" id="RHEA:83891"/>
        <dbReference type="Rhea" id="RHEA-COMP:9745"/>
        <dbReference type="Rhea" id="RHEA-COMP:20239"/>
        <dbReference type="ChEBI" id="CHEBI:29979"/>
        <dbReference type="ChEBI" id="CHEBI:33019"/>
        <dbReference type="ChEBI" id="CHEBI:46398"/>
        <dbReference type="ChEBI" id="CHEBI:233474"/>
    </reaction>
</comment>
<evidence type="ECO:0000313" key="9">
    <source>
        <dbReference type="EMBL" id="EGG28971.1"/>
    </source>
</evidence>
<evidence type="ECO:0000256" key="4">
    <source>
        <dbReference type="ARBA" id="ARBA00022723"/>
    </source>
</evidence>
<dbReference type="PANTHER" id="PTHR32057:SF14">
    <property type="entry name" value="PROTEIN ADENYLYLTRANSFERASE SELO, MITOCHONDRIAL"/>
    <property type="match status" value="1"/>
</dbReference>
<gene>
    <name evidence="8" type="primary">ydiU</name>
    <name evidence="8" type="synonym">selO</name>
    <name evidence="9" type="ORF">IMCC3088_2315</name>
</gene>
<comment type="catalytic activity">
    <reaction evidence="8">
        <text>L-threonyl-[protein] + ATP = 3-O-(5'-adenylyl)-L-threonyl-[protein] + diphosphate</text>
        <dbReference type="Rhea" id="RHEA:54292"/>
        <dbReference type="Rhea" id="RHEA-COMP:11060"/>
        <dbReference type="Rhea" id="RHEA-COMP:13847"/>
        <dbReference type="ChEBI" id="CHEBI:30013"/>
        <dbReference type="ChEBI" id="CHEBI:30616"/>
        <dbReference type="ChEBI" id="CHEBI:33019"/>
        <dbReference type="ChEBI" id="CHEBI:138113"/>
        <dbReference type="EC" id="2.7.7.108"/>
    </reaction>
</comment>
<evidence type="ECO:0000256" key="8">
    <source>
        <dbReference type="HAMAP-Rule" id="MF_00692"/>
    </source>
</evidence>
<dbReference type="NCBIfam" id="NF000658">
    <property type="entry name" value="PRK00029.1"/>
    <property type="match status" value="1"/>
</dbReference>
<dbReference type="GO" id="GO:0005524">
    <property type="term" value="F:ATP binding"/>
    <property type="evidence" value="ECO:0007669"/>
    <property type="project" value="UniProtKB-UniRule"/>
</dbReference>
<dbReference type="EMBL" id="AEIG01000068">
    <property type="protein sequence ID" value="EGG28971.1"/>
    <property type="molecule type" value="Genomic_DNA"/>
</dbReference>
<feature type="binding site" evidence="8">
    <location>
        <position position="107"/>
    </location>
    <ligand>
        <name>ATP</name>
        <dbReference type="ChEBI" id="CHEBI:30616"/>
    </ligand>
</feature>
<keyword evidence="8" id="KW-0464">Manganese</keyword>
<dbReference type="OrthoDB" id="9776281at2"/>
<evidence type="ECO:0000256" key="6">
    <source>
        <dbReference type="ARBA" id="ARBA00022840"/>
    </source>
</evidence>
<keyword evidence="2 8" id="KW-0808">Transferase</keyword>
<dbReference type="EC" id="2.7.7.-" evidence="8"/>
<dbReference type="GO" id="GO:0030145">
    <property type="term" value="F:manganese ion binding"/>
    <property type="evidence" value="ECO:0007669"/>
    <property type="project" value="UniProtKB-UniRule"/>
</dbReference>
<feature type="binding site" evidence="8">
    <location>
        <position position="256"/>
    </location>
    <ligand>
        <name>Mg(2+)</name>
        <dbReference type="ChEBI" id="CHEBI:18420"/>
    </ligand>
</feature>
<feature type="binding site" evidence="8">
    <location>
        <position position="256"/>
    </location>
    <ligand>
        <name>ATP</name>
        <dbReference type="ChEBI" id="CHEBI:30616"/>
    </ligand>
</feature>
<dbReference type="EC" id="2.7.7.108" evidence="8"/>
<comment type="function">
    <text evidence="8">Nucleotidyltransferase involved in the post-translational modification of proteins. It can catalyze the addition of adenosine monophosphate (AMP) or uridine monophosphate (UMP) to a protein, resulting in modifications known as AMPylation and UMPylation.</text>
</comment>
<comment type="catalytic activity">
    <reaction evidence="8">
        <text>L-tyrosyl-[protein] + UTP = O-(5'-uridylyl)-L-tyrosyl-[protein] + diphosphate</text>
        <dbReference type="Rhea" id="RHEA:83887"/>
        <dbReference type="Rhea" id="RHEA-COMP:10136"/>
        <dbReference type="Rhea" id="RHEA-COMP:20238"/>
        <dbReference type="ChEBI" id="CHEBI:33019"/>
        <dbReference type="ChEBI" id="CHEBI:46398"/>
        <dbReference type="ChEBI" id="CHEBI:46858"/>
        <dbReference type="ChEBI" id="CHEBI:90602"/>
    </reaction>
</comment>
<dbReference type="PANTHER" id="PTHR32057">
    <property type="entry name" value="PROTEIN ADENYLYLTRANSFERASE SELO, MITOCHONDRIAL"/>
    <property type="match status" value="1"/>
</dbReference>
<keyword evidence="6 8" id="KW-0067">ATP-binding</keyword>
<accession>F3L3X3</accession>
<dbReference type="RefSeq" id="WP_009576514.1">
    <property type="nucleotide sequence ID" value="NZ_AEIG01000068.1"/>
</dbReference>
<feature type="binding site" evidence="8">
    <location>
        <position position="177"/>
    </location>
    <ligand>
        <name>ATP</name>
        <dbReference type="ChEBI" id="CHEBI:30616"/>
    </ligand>
</feature>
<dbReference type="Proteomes" id="UP000005615">
    <property type="component" value="Unassembled WGS sequence"/>
</dbReference>
<evidence type="ECO:0000256" key="5">
    <source>
        <dbReference type="ARBA" id="ARBA00022741"/>
    </source>
</evidence>
<evidence type="ECO:0000256" key="2">
    <source>
        <dbReference type="ARBA" id="ARBA00022679"/>
    </source>
</evidence>
<evidence type="ECO:0000256" key="1">
    <source>
        <dbReference type="ARBA" id="ARBA00009747"/>
    </source>
</evidence>
<feature type="binding site" evidence="8">
    <location>
        <position position="247"/>
    </location>
    <ligand>
        <name>Mg(2+)</name>
        <dbReference type="ChEBI" id="CHEBI:18420"/>
    </ligand>
</feature>